<keyword evidence="2" id="KW-1185">Reference proteome</keyword>
<dbReference type="EMBL" id="CM023470">
    <property type="protein sequence ID" value="KAH7978714.1"/>
    <property type="molecule type" value="Genomic_DNA"/>
</dbReference>
<evidence type="ECO:0000313" key="1">
    <source>
        <dbReference type="EMBL" id="KAH7978714.1"/>
    </source>
</evidence>
<protein>
    <submittedName>
        <fullName evidence="1">Uncharacterized protein</fullName>
    </submittedName>
</protein>
<organism evidence="1 2">
    <name type="scientific">Dermacentor silvarum</name>
    <name type="common">Tick</name>
    <dbReference type="NCBI Taxonomy" id="543639"/>
    <lineage>
        <taxon>Eukaryota</taxon>
        <taxon>Metazoa</taxon>
        <taxon>Ecdysozoa</taxon>
        <taxon>Arthropoda</taxon>
        <taxon>Chelicerata</taxon>
        <taxon>Arachnida</taxon>
        <taxon>Acari</taxon>
        <taxon>Parasitiformes</taxon>
        <taxon>Ixodida</taxon>
        <taxon>Ixodoidea</taxon>
        <taxon>Ixodidae</taxon>
        <taxon>Rhipicephalinae</taxon>
        <taxon>Dermacentor</taxon>
    </lineage>
</organism>
<name>A0ACB8DWK5_DERSI</name>
<proteinExistence type="predicted"/>
<dbReference type="Proteomes" id="UP000821865">
    <property type="component" value="Chromosome 1"/>
</dbReference>
<reference evidence="1" key="1">
    <citation type="submission" date="2020-05" db="EMBL/GenBank/DDBJ databases">
        <title>Large-scale comparative analyses of tick genomes elucidate their genetic diversity and vector capacities.</title>
        <authorList>
            <person name="Jia N."/>
            <person name="Wang J."/>
            <person name="Shi W."/>
            <person name="Du L."/>
            <person name="Sun Y."/>
            <person name="Zhan W."/>
            <person name="Jiang J."/>
            <person name="Wang Q."/>
            <person name="Zhang B."/>
            <person name="Ji P."/>
            <person name="Sakyi L.B."/>
            <person name="Cui X."/>
            <person name="Yuan T."/>
            <person name="Jiang B."/>
            <person name="Yang W."/>
            <person name="Lam T.T.-Y."/>
            <person name="Chang Q."/>
            <person name="Ding S."/>
            <person name="Wang X."/>
            <person name="Zhu J."/>
            <person name="Ruan X."/>
            <person name="Zhao L."/>
            <person name="Wei J."/>
            <person name="Que T."/>
            <person name="Du C."/>
            <person name="Cheng J."/>
            <person name="Dai P."/>
            <person name="Han X."/>
            <person name="Huang E."/>
            <person name="Gao Y."/>
            <person name="Liu J."/>
            <person name="Shao H."/>
            <person name="Ye R."/>
            <person name="Li L."/>
            <person name="Wei W."/>
            <person name="Wang X."/>
            <person name="Wang C."/>
            <person name="Yang T."/>
            <person name="Huo Q."/>
            <person name="Li W."/>
            <person name="Guo W."/>
            <person name="Chen H."/>
            <person name="Zhou L."/>
            <person name="Ni X."/>
            <person name="Tian J."/>
            <person name="Zhou Y."/>
            <person name="Sheng Y."/>
            <person name="Liu T."/>
            <person name="Pan Y."/>
            <person name="Xia L."/>
            <person name="Li J."/>
            <person name="Zhao F."/>
            <person name="Cao W."/>
        </authorList>
    </citation>
    <scope>NUCLEOTIDE SEQUENCE</scope>
    <source>
        <strain evidence="1">Dsil-2018</strain>
    </source>
</reference>
<gene>
    <name evidence="1" type="ORF">HPB49_006490</name>
</gene>
<accession>A0ACB8DWK5</accession>
<sequence length="388" mass="41502">MLCIRPKNCNSSCSPFVIELEGRPVPETQAAGRGDLAPHPPVSGHHRGMRKRDLCCLVHAFGLSHLSRRETDAMDALIRRACKKYNVQPSILLLRHRGDNLDCRFDFSCYHVMDHLRLTDVKRTGAGVAELRGLGGPKQVGRGATQAVLGLRGHWLVLCEKEALLGRGHRPLLALGPLQAAALGPTRALLLHHNGSMQELQLDDCRLSQVPVAGRVCHVSCGHGHQLALTVNGQLLSWGHGGRGQLGHGSLESEHSPRLLEPLAGVALVGATAGGWHSAALSEAGDLYLWGWNHDGQLAADPRETPLSTVPFLLDTLLEVRAVSLGSRHTAALAGNGSAWAWGSNIYGQLGPSADGMTQSAKPVEVAAEDAVAVDCSPWATLVLLRHQ</sequence>
<evidence type="ECO:0000313" key="2">
    <source>
        <dbReference type="Proteomes" id="UP000821865"/>
    </source>
</evidence>
<comment type="caution">
    <text evidence="1">The sequence shown here is derived from an EMBL/GenBank/DDBJ whole genome shotgun (WGS) entry which is preliminary data.</text>
</comment>